<dbReference type="InterPro" id="IPR051091">
    <property type="entry name" value="O-Glucosyltr/Glycosyltrsf_90"/>
</dbReference>
<keyword evidence="4" id="KW-1185">Reference proteome</keyword>
<organism evidence="3 4">
    <name type="scientific">Filobasidium floriforme</name>
    <dbReference type="NCBI Taxonomy" id="5210"/>
    <lineage>
        <taxon>Eukaryota</taxon>
        <taxon>Fungi</taxon>
        <taxon>Dikarya</taxon>
        <taxon>Basidiomycota</taxon>
        <taxon>Agaricomycotina</taxon>
        <taxon>Tremellomycetes</taxon>
        <taxon>Filobasidiales</taxon>
        <taxon>Filobasidiaceae</taxon>
        <taxon>Filobasidium</taxon>
    </lineage>
</organism>
<dbReference type="PANTHER" id="PTHR12203:SF118">
    <property type="entry name" value="BETA-1,2-XYLOSYLTRANSFERASE 1"/>
    <property type="match status" value="1"/>
</dbReference>
<gene>
    <name evidence="3" type="ORF">FFLO_01137</name>
</gene>
<dbReference type="Pfam" id="PF05686">
    <property type="entry name" value="Glyco_transf_90"/>
    <property type="match status" value="1"/>
</dbReference>
<evidence type="ECO:0000313" key="4">
    <source>
        <dbReference type="Proteomes" id="UP000812966"/>
    </source>
</evidence>
<evidence type="ECO:0000259" key="2">
    <source>
        <dbReference type="Pfam" id="PF05686"/>
    </source>
</evidence>
<dbReference type="InterPro" id="IPR006598">
    <property type="entry name" value="CAP10"/>
</dbReference>
<feature type="domain" description="Glycosyl transferase CAP10" evidence="2">
    <location>
        <begin position="459"/>
        <end position="521"/>
    </location>
</feature>
<dbReference type="AlphaFoldDB" id="A0A8K0NV57"/>
<evidence type="ECO:0000256" key="1">
    <source>
        <dbReference type="SAM" id="MobiDB-lite"/>
    </source>
</evidence>
<accession>A0A8K0NV57</accession>
<dbReference type="PANTHER" id="PTHR12203">
    <property type="entry name" value="KDEL LYS-ASP-GLU-LEU CONTAINING - RELATED"/>
    <property type="match status" value="1"/>
</dbReference>
<feature type="region of interest" description="Disordered" evidence="1">
    <location>
        <begin position="401"/>
        <end position="433"/>
    </location>
</feature>
<dbReference type="Proteomes" id="UP000812966">
    <property type="component" value="Unassembled WGS sequence"/>
</dbReference>
<name>A0A8K0NV57_9TREE</name>
<protein>
    <recommendedName>
        <fullName evidence="2">Glycosyl transferase CAP10 domain-containing protein</fullName>
    </recommendedName>
</protein>
<dbReference type="EMBL" id="JABELV010000015">
    <property type="protein sequence ID" value="KAG7570939.1"/>
    <property type="molecule type" value="Genomic_DNA"/>
</dbReference>
<reference evidence="3" key="1">
    <citation type="submission" date="2020-04" db="EMBL/GenBank/DDBJ databases">
        <title>Analysis of mating type loci in Filobasidium floriforme.</title>
        <authorList>
            <person name="Nowrousian M."/>
        </authorList>
    </citation>
    <scope>NUCLEOTIDE SEQUENCE</scope>
    <source>
        <strain evidence="3">CBS 6242</strain>
    </source>
</reference>
<comment type="caution">
    <text evidence="3">The sequence shown here is derived from an EMBL/GenBank/DDBJ whole genome shotgun (WGS) entry which is preliminary data.</text>
</comment>
<feature type="compositionally biased region" description="Acidic residues" evidence="1">
    <location>
        <begin position="414"/>
        <end position="429"/>
    </location>
</feature>
<sequence length="539" mass="61449">MGRWVSPSSKVGTGLEGLSSVREEGAASRKARLADPFHPKVGIYRNLPRHVVDEPPYHHVADGLLSVNTSAPVDRHPIYQLIKQARDEWDGKKKRQSKTLKEAVTEYRRRNGGLMPPKGFDKWWEFVVLNEVQLPDEYDQINKDLYLYRALSPGELNRRLDTASESEDTFTISIKHHNVRTRSTYDGEAIGGADERLEAQIELLMDYGMESWLSDMRVVYGIHDGPTGFIGYDHRSDLETLVQDDEYYRTVEELDTTVRGWEAACPYGSPARRLTPSNRGAAGLALGKTFVQDPSVSQFDICNHPEYMDLHGALNGRRPHVQQTLLPTFSLSKTALHTDVLGVPMEQWMESLPTIPWERRTQDKLLWRGSNTGAYYSDEIDWRKTHRVRLVELASGGDEMVDVIPPPRWGKGDDDQERDGDEEEEDDDPMMCNPSTYGRRIECEESDGTCSQLASEYVWSTQKMTHEEALEYKYVVDVDGNTWSSRFQRLLLGGSVVFKSTIMPEWWNQRAQPWVHYVPVGLGYGDLVDALVFVSWSAL</sequence>
<proteinExistence type="predicted"/>
<evidence type="ECO:0000313" key="3">
    <source>
        <dbReference type="EMBL" id="KAG7570939.1"/>
    </source>
</evidence>